<keyword evidence="1" id="KW-0732">Signal</keyword>
<dbReference type="EMBL" id="LJIW01000002">
    <property type="protein sequence ID" value="PNG89827.1"/>
    <property type="molecule type" value="Genomic_DNA"/>
</dbReference>
<evidence type="ECO:0000256" key="1">
    <source>
        <dbReference type="SAM" id="SignalP"/>
    </source>
</evidence>
<name>A0A2J7YP69_STRMQ</name>
<dbReference type="InterPro" id="IPR005135">
    <property type="entry name" value="Endo/exonuclease/phosphatase"/>
</dbReference>
<evidence type="ECO:0000259" key="2">
    <source>
        <dbReference type="Pfam" id="PF03372"/>
    </source>
</evidence>
<comment type="caution">
    <text evidence="3">The sequence shown here is derived from an EMBL/GenBank/DDBJ whole genome shotgun (WGS) entry which is preliminary data.</text>
</comment>
<dbReference type="PANTHER" id="PTHR14859">
    <property type="entry name" value="CALCOFLUOR WHITE HYPERSENSITIVE PROTEIN PRECURSOR"/>
    <property type="match status" value="1"/>
</dbReference>
<dbReference type="GO" id="GO:0006506">
    <property type="term" value="P:GPI anchor biosynthetic process"/>
    <property type="evidence" value="ECO:0007669"/>
    <property type="project" value="TreeGrafter"/>
</dbReference>
<dbReference type="Gene3D" id="3.60.10.10">
    <property type="entry name" value="Endonuclease/exonuclease/phosphatase"/>
    <property type="match status" value="1"/>
</dbReference>
<feature type="signal peptide" evidence="1">
    <location>
        <begin position="1"/>
        <end position="17"/>
    </location>
</feature>
<sequence>MLGLAAAVLASTGPAGAAPGPVNAAPVSANAASGPVSSTRAPVVNRVMSWNLHAGGEDVSAQAREVARLRPQVIGFQEACRADVKEIQSQLKRMGLTYYVAYGTVRGDRWNCGLWGGNAFGQAVLSATPIVERGNQLYSQGGTEERGYMWVRTTVNGKATWVYNTHLAQAGQRTERARQVDELTRATRSRARAVILGDFNAEPQYAELGGMWSSRFRDADPDCGRAENYPACAPTADASPRRKKFDYIWLRGIAAPGGNTVVGSPHSDHDMVYAGLR</sequence>
<proteinExistence type="predicted"/>
<reference evidence="3 4" key="1">
    <citation type="submission" date="2015-09" db="EMBL/GenBank/DDBJ databases">
        <title>Genome sequence, genome mining and natural product profiling of a biocontrol bacterium Streptomyces malaysiensis F913.</title>
        <authorList>
            <person name="Xu Y."/>
            <person name="Wei J."/>
            <person name="Xie J."/>
            <person name="Li T."/>
            <person name="Zhou Z."/>
        </authorList>
    </citation>
    <scope>NUCLEOTIDE SEQUENCE [LARGE SCALE GENOMIC DNA]</scope>
    <source>
        <strain evidence="3 4">F913</strain>
    </source>
</reference>
<dbReference type="Pfam" id="PF03372">
    <property type="entry name" value="Exo_endo_phos"/>
    <property type="match status" value="1"/>
</dbReference>
<gene>
    <name evidence="3" type="ORF">SMF913_25292</name>
</gene>
<evidence type="ECO:0000313" key="4">
    <source>
        <dbReference type="Proteomes" id="UP000236520"/>
    </source>
</evidence>
<feature type="chain" id="PRO_5038839629" description="Endonuclease/exonuclease/phosphatase domain-containing protein" evidence="1">
    <location>
        <begin position="18"/>
        <end position="277"/>
    </location>
</feature>
<keyword evidence="4" id="KW-1185">Reference proteome</keyword>
<dbReference type="GO" id="GO:0003824">
    <property type="term" value="F:catalytic activity"/>
    <property type="evidence" value="ECO:0007669"/>
    <property type="project" value="InterPro"/>
</dbReference>
<accession>A0A2J7YP69</accession>
<dbReference type="Proteomes" id="UP000236520">
    <property type="component" value="Unassembled WGS sequence"/>
</dbReference>
<dbReference type="InterPro" id="IPR036691">
    <property type="entry name" value="Endo/exonu/phosph_ase_sf"/>
</dbReference>
<dbReference type="SUPFAM" id="SSF56219">
    <property type="entry name" value="DNase I-like"/>
    <property type="match status" value="1"/>
</dbReference>
<dbReference type="PANTHER" id="PTHR14859:SF15">
    <property type="entry name" value="ENDONUCLEASE_EXONUCLEASE_PHOSPHATASE DOMAIN-CONTAINING PROTEIN"/>
    <property type="match status" value="1"/>
</dbReference>
<protein>
    <recommendedName>
        <fullName evidence="2">Endonuclease/exonuclease/phosphatase domain-containing protein</fullName>
    </recommendedName>
</protein>
<evidence type="ECO:0000313" key="3">
    <source>
        <dbReference type="EMBL" id="PNG89827.1"/>
    </source>
</evidence>
<dbReference type="InterPro" id="IPR051916">
    <property type="entry name" value="GPI-anchor_lipid_remodeler"/>
</dbReference>
<feature type="domain" description="Endonuclease/exonuclease/phosphatase" evidence="2">
    <location>
        <begin position="48"/>
        <end position="269"/>
    </location>
</feature>
<organism evidence="3 4">
    <name type="scientific">Streptomyces malaysiensis</name>
    <dbReference type="NCBI Taxonomy" id="92644"/>
    <lineage>
        <taxon>Bacteria</taxon>
        <taxon>Bacillati</taxon>
        <taxon>Actinomycetota</taxon>
        <taxon>Actinomycetes</taxon>
        <taxon>Kitasatosporales</taxon>
        <taxon>Streptomycetaceae</taxon>
        <taxon>Streptomyces</taxon>
        <taxon>Streptomyces violaceusniger group</taxon>
    </lineage>
</organism>
<dbReference type="AlphaFoldDB" id="A0A2J7YP69"/>
<dbReference type="GO" id="GO:0016020">
    <property type="term" value="C:membrane"/>
    <property type="evidence" value="ECO:0007669"/>
    <property type="project" value="GOC"/>
</dbReference>